<dbReference type="eggNOG" id="ENOG502SUNR">
    <property type="taxonomic scope" value="Eukaryota"/>
</dbReference>
<feature type="chain" id="PRO_5004049416" description="ADP-ribosyl cyclase/cyclic ADP-ribose hydrolase" evidence="9">
    <location>
        <begin position="27"/>
        <end position="1359"/>
    </location>
</feature>
<dbReference type="InParanoid" id="M4CAD3"/>
<evidence type="ECO:0000313" key="11">
    <source>
        <dbReference type="EnsemblPlants" id="Bra001162.1-P"/>
    </source>
</evidence>
<dbReference type="SUPFAM" id="SSF52540">
    <property type="entry name" value="P-loop containing nucleoside triphosphate hydrolases"/>
    <property type="match status" value="1"/>
</dbReference>
<dbReference type="FunFam" id="3.40.50.10140:FF:000007">
    <property type="entry name" value="Disease resistance protein (TIR-NBS-LRR class)"/>
    <property type="match status" value="1"/>
</dbReference>
<dbReference type="PROSITE" id="PS50104">
    <property type="entry name" value="TIR"/>
    <property type="match status" value="1"/>
</dbReference>
<keyword evidence="9" id="KW-0732">Signal</keyword>
<reference evidence="11 12" key="2">
    <citation type="journal article" date="2018" name="Hortic Res">
        <title>Improved Brassica rapa reference genome by single-molecule sequencing and chromosome conformation capture technologies.</title>
        <authorList>
            <person name="Zhang L."/>
            <person name="Cai X."/>
            <person name="Wu J."/>
            <person name="Liu M."/>
            <person name="Grob S."/>
            <person name="Cheng F."/>
            <person name="Liang J."/>
            <person name="Cai C."/>
            <person name="Liu Z."/>
            <person name="Liu B."/>
            <person name="Wang F."/>
            <person name="Li S."/>
            <person name="Liu F."/>
            <person name="Li X."/>
            <person name="Cheng L."/>
            <person name="Yang W."/>
            <person name="Li M.H."/>
            <person name="Grossniklaus U."/>
            <person name="Zheng H."/>
            <person name="Wang X."/>
        </authorList>
    </citation>
    <scope>NUCLEOTIDE SEQUENCE [LARGE SCALE GENOMIC DNA]</scope>
    <source>
        <strain evidence="11 12">cv. Chiifu-401-42</strain>
    </source>
</reference>
<dbReference type="Pfam" id="PF01582">
    <property type="entry name" value="TIR"/>
    <property type="match status" value="1"/>
</dbReference>
<feature type="compositionally biased region" description="Acidic residues" evidence="8">
    <location>
        <begin position="955"/>
        <end position="968"/>
    </location>
</feature>
<dbReference type="Gene3D" id="3.40.50.10140">
    <property type="entry name" value="Toll/interleukin-1 receptor homology (TIR) domain"/>
    <property type="match status" value="1"/>
</dbReference>
<dbReference type="SUPFAM" id="SSF46785">
    <property type="entry name" value="Winged helix' DNA-binding domain"/>
    <property type="match status" value="1"/>
</dbReference>
<dbReference type="SMART" id="SM00255">
    <property type="entry name" value="TIR"/>
    <property type="match status" value="1"/>
</dbReference>
<dbReference type="Proteomes" id="UP000011750">
    <property type="component" value="Chromosome A03"/>
</dbReference>
<dbReference type="InterPro" id="IPR000157">
    <property type="entry name" value="TIR_dom"/>
</dbReference>
<feature type="signal peptide" evidence="9">
    <location>
        <begin position="1"/>
        <end position="26"/>
    </location>
</feature>
<dbReference type="GO" id="GO:0007165">
    <property type="term" value="P:signal transduction"/>
    <property type="evidence" value="ECO:0007669"/>
    <property type="project" value="InterPro"/>
</dbReference>
<dbReference type="GO" id="GO:0006952">
    <property type="term" value="P:defense response"/>
    <property type="evidence" value="ECO:0007669"/>
    <property type="project" value="UniProtKB-KW"/>
</dbReference>
<dbReference type="Gramene" id="Bra001162.1">
    <property type="protein sequence ID" value="Bra001162.1-P"/>
    <property type="gene ID" value="Bra001162"/>
</dbReference>
<name>M4CAD3_BRACM</name>
<dbReference type="GO" id="GO:0061809">
    <property type="term" value="F:NAD+ nucleosidase activity, cyclic ADP-ribose generating"/>
    <property type="evidence" value="ECO:0007669"/>
    <property type="project" value="UniProtKB-EC"/>
</dbReference>
<feature type="region of interest" description="Disordered" evidence="8">
    <location>
        <begin position="1077"/>
        <end position="1137"/>
    </location>
</feature>
<keyword evidence="4" id="KW-0378">Hydrolase</keyword>
<dbReference type="Pfam" id="PF00931">
    <property type="entry name" value="NB-ARC"/>
    <property type="match status" value="1"/>
</dbReference>
<keyword evidence="6" id="KW-0520">NAD</keyword>
<dbReference type="InterPro" id="IPR027417">
    <property type="entry name" value="P-loop_NTPase"/>
</dbReference>
<dbReference type="HOGENOM" id="CLU_001561_0_1_1"/>
<dbReference type="InterPro" id="IPR042197">
    <property type="entry name" value="Apaf_helical"/>
</dbReference>
<dbReference type="InterPro" id="IPR011713">
    <property type="entry name" value="Leu-rich_rpt_3"/>
</dbReference>
<keyword evidence="2" id="KW-0433">Leucine-rich repeat</keyword>
<dbReference type="OMA" id="DYMITED"/>
<dbReference type="Pfam" id="PF07725">
    <property type="entry name" value="LRR_3"/>
    <property type="match status" value="1"/>
</dbReference>
<reference evidence="11" key="3">
    <citation type="submission" date="2023-03" db="UniProtKB">
        <authorList>
            <consortium name="EnsemblPlants"/>
        </authorList>
    </citation>
    <scope>IDENTIFICATION</scope>
    <source>
        <strain evidence="11">cv. Chiifu-401-42</strain>
    </source>
</reference>
<protein>
    <recommendedName>
        <fullName evidence="1">ADP-ribosyl cyclase/cyclic ADP-ribose hydrolase</fullName>
        <ecNumber evidence="1">3.2.2.6</ecNumber>
    </recommendedName>
</protein>
<dbReference type="EC" id="3.2.2.6" evidence="1"/>
<dbReference type="GO" id="GO:0043531">
    <property type="term" value="F:ADP binding"/>
    <property type="evidence" value="ECO:0007669"/>
    <property type="project" value="InterPro"/>
</dbReference>
<evidence type="ECO:0000256" key="5">
    <source>
        <dbReference type="ARBA" id="ARBA00022821"/>
    </source>
</evidence>
<dbReference type="InterPro" id="IPR058192">
    <property type="entry name" value="WHD_ROQ1-like"/>
</dbReference>
<dbReference type="Pfam" id="PF20160">
    <property type="entry name" value="C-JID"/>
    <property type="match status" value="1"/>
</dbReference>
<keyword evidence="3" id="KW-0677">Repeat</keyword>
<evidence type="ECO:0000256" key="7">
    <source>
        <dbReference type="ARBA" id="ARBA00047304"/>
    </source>
</evidence>
<accession>M4CAD3</accession>
<evidence type="ECO:0000256" key="8">
    <source>
        <dbReference type="SAM" id="MobiDB-lite"/>
    </source>
</evidence>
<evidence type="ECO:0000256" key="6">
    <source>
        <dbReference type="ARBA" id="ARBA00023027"/>
    </source>
</evidence>
<feature type="region of interest" description="Disordered" evidence="8">
    <location>
        <begin position="950"/>
        <end position="977"/>
    </location>
</feature>
<dbReference type="InterPro" id="IPR032675">
    <property type="entry name" value="LRR_dom_sf"/>
</dbReference>
<dbReference type="InterPro" id="IPR002182">
    <property type="entry name" value="NB-ARC"/>
</dbReference>
<evidence type="ECO:0000256" key="4">
    <source>
        <dbReference type="ARBA" id="ARBA00022801"/>
    </source>
</evidence>
<reference evidence="11 12" key="1">
    <citation type="journal article" date="2011" name="Nat. Genet.">
        <title>The genome of the mesopolyploid crop species Brassica rapa.</title>
        <authorList>
            <consortium name="Brassica rapa Genome Sequencing Project Consortium"/>
            <person name="Wang X."/>
            <person name="Wang H."/>
            <person name="Wang J."/>
            <person name="Sun R."/>
            <person name="Wu J."/>
            <person name="Liu S."/>
            <person name="Bai Y."/>
            <person name="Mun J.H."/>
            <person name="Bancroft I."/>
            <person name="Cheng F."/>
            <person name="Huang S."/>
            <person name="Li X."/>
            <person name="Hua W."/>
            <person name="Wang J."/>
            <person name="Wang X."/>
            <person name="Freeling M."/>
            <person name="Pires J.C."/>
            <person name="Paterson A.H."/>
            <person name="Chalhoub B."/>
            <person name="Wang B."/>
            <person name="Hayward A."/>
            <person name="Sharpe A.G."/>
            <person name="Park B.S."/>
            <person name="Weisshaar B."/>
            <person name="Liu B."/>
            <person name="Li B."/>
            <person name="Liu B."/>
            <person name="Tong C."/>
            <person name="Song C."/>
            <person name="Duran C."/>
            <person name="Peng C."/>
            <person name="Geng C."/>
            <person name="Koh C."/>
            <person name="Lin C."/>
            <person name="Edwards D."/>
            <person name="Mu D."/>
            <person name="Shen D."/>
            <person name="Soumpourou E."/>
            <person name="Li F."/>
            <person name="Fraser F."/>
            <person name="Conant G."/>
            <person name="Lassalle G."/>
            <person name="King G.J."/>
            <person name="Bonnema G."/>
            <person name="Tang H."/>
            <person name="Wang H."/>
            <person name="Belcram H."/>
            <person name="Zhou H."/>
            <person name="Hirakawa H."/>
            <person name="Abe H."/>
            <person name="Guo H."/>
            <person name="Wang H."/>
            <person name="Jin H."/>
            <person name="Parkin I.A."/>
            <person name="Batley J."/>
            <person name="Kim J.S."/>
            <person name="Just J."/>
            <person name="Li J."/>
            <person name="Xu J."/>
            <person name="Deng J."/>
            <person name="Kim J.A."/>
            <person name="Li J."/>
            <person name="Yu J."/>
            <person name="Meng J."/>
            <person name="Wang J."/>
            <person name="Min J."/>
            <person name="Poulain J."/>
            <person name="Wang J."/>
            <person name="Hatakeyama K."/>
            <person name="Wu K."/>
            <person name="Wang L."/>
            <person name="Fang L."/>
            <person name="Trick M."/>
            <person name="Links M.G."/>
            <person name="Zhao M."/>
            <person name="Jin M."/>
            <person name="Ramchiary N."/>
            <person name="Drou N."/>
            <person name="Berkman P.J."/>
            <person name="Cai Q."/>
            <person name="Huang Q."/>
            <person name="Li R."/>
            <person name="Tabata S."/>
            <person name="Cheng S."/>
            <person name="Zhang S."/>
            <person name="Zhang S."/>
            <person name="Huang S."/>
            <person name="Sato S."/>
            <person name="Sun S."/>
            <person name="Kwon S.J."/>
            <person name="Choi S.R."/>
            <person name="Lee T.H."/>
            <person name="Fan W."/>
            <person name="Zhao X."/>
            <person name="Tan X."/>
            <person name="Xu X."/>
            <person name="Wang Y."/>
            <person name="Qiu Y."/>
            <person name="Yin Y."/>
            <person name="Li Y."/>
            <person name="Du Y."/>
            <person name="Liao Y."/>
            <person name="Lim Y."/>
            <person name="Narusaka Y."/>
            <person name="Wang Y."/>
            <person name="Wang Z."/>
            <person name="Li Z."/>
            <person name="Wang Z."/>
            <person name="Xiong Z."/>
            <person name="Zhang Z."/>
        </authorList>
    </citation>
    <scope>NUCLEOTIDE SEQUENCE [LARGE SCALE GENOMIC DNA]</scope>
    <source>
        <strain evidence="11 12">cv. Chiifu-401-42</strain>
    </source>
</reference>
<dbReference type="SUPFAM" id="SSF52058">
    <property type="entry name" value="L domain-like"/>
    <property type="match status" value="1"/>
</dbReference>
<evidence type="ECO:0000313" key="12">
    <source>
        <dbReference type="Proteomes" id="UP000011750"/>
    </source>
</evidence>
<organism evidence="11 12">
    <name type="scientific">Brassica campestris</name>
    <name type="common">Field mustard</name>
    <dbReference type="NCBI Taxonomy" id="3711"/>
    <lineage>
        <taxon>Eukaryota</taxon>
        <taxon>Viridiplantae</taxon>
        <taxon>Streptophyta</taxon>
        <taxon>Embryophyta</taxon>
        <taxon>Tracheophyta</taxon>
        <taxon>Spermatophyta</taxon>
        <taxon>Magnoliopsida</taxon>
        <taxon>eudicotyledons</taxon>
        <taxon>Gunneridae</taxon>
        <taxon>Pentapetalae</taxon>
        <taxon>rosids</taxon>
        <taxon>malvids</taxon>
        <taxon>Brassicales</taxon>
        <taxon>Brassicaceae</taxon>
        <taxon>Brassiceae</taxon>
        <taxon>Brassica</taxon>
    </lineage>
</organism>
<evidence type="ECO:0000256" key="1">
    <source>
        <dbReference type="ARBA" id="ARBA00011982"/>
    </source>
</evidence>
<evidence type="ECO:0000259" key="10">
    <source>
        <dbReference type="PROSITE" id="PS50104"/>
    </source>
</evidence>
<dbReference type="SUPFAM" id="SSF52200">
    <property type="entry name" value="Toll/Interleukin receptor TIR domain"/>
    <property type="match status" value="1"/>
</dbReference>
<evidence type="ECO:0000256" key="2">
    <source>
        <dbReference type="ARBA" id="ARBA00022614"/>
    </source>
</evidence>
<dbReference type="InterPro" id="IPR044974">
    <property type="entry name" value="Disease_R_plants"/>
</dbReference>
<keyword evidence="5" id="KW-0611">Plant defense</keyword>
<evidence type="ECO:0000256" key="3">
    <source>
        <dbReference type="ARBA" id="ARBA00022737"/>
    </source>
</evidence>
<dbReference type="PANTHER" id="PTHR11017:SF230">
    <property type="entry name" value="ADP-RIBOSYL CYCLASE_CYCLIC ADP-RIBOSE HYDROLASE"/>
    <property type="match status" value="1"/>
</dbReference>
<dbReference type="STRING" id="51351.M4CAD3"/>
<dbReference type="Gene3D" id="3.80.10.10">
    <property type="entry name" value="Ribonuclease Inhibitor"/>
    <property type="match status" value="2"/>
</dbReference>
<dbReference type="FunFam" id="3.40.50.300:FF:001002">
    <property type="entry name" value="Disease resistance protein (TIR-NBS-LRR class)"/>
    <property type="match status" value="1"/>
</dbReference>
<dbReference type="InterPro" id="IPR036390">
    <property type="entry name" value="WH_DNA-bd_sf"/>
</dbReference>
<dbReference type="InterPro" id="IPR035897">
    <property type="entry name" value="Toll_tir_struct_dom_sf"/>
</dbReference>
<proteinExistence type="predicted"/>
<comment type="catalytic activity">
    <reaction evidence="7">
        <text>NAD(+) + H2O = ADP-D-ribose + nicotinamide + H(+)</text>
        <dbReference type="Rhea" id="RHEA:16301"/>
        <dbReference type="ChEBI" id="CHEBI:15377"/>
        <dbReference type="ChEBI" id="CHEBI:15378"/>
        <dbReference type="ChEBI" id="CHEBI:17154"/>
        <dbReference type="ChEBI" id="CHEBI:57540"/>
        <dbReference type="ChEBI" id="CHEBI:57967"/>
        <dbReference type="EC" id="3.2.2.6"/>
    </reaction>
    <physiologicalReaction direction="left-to-right" evidence="7">
        <dbReference type="Rhea" id="RHEA:16302"/>
    </physiologicalReaction>
</comment>
<dbReference type="EnsemblPlants" id="Bra001162.1">
    <property type="protein sequence ID" value="Bra001162.1-P"/>
    <property type="gene ID" value="Bra001162"/>
</dbReference>
<dbReference type="PANTHER" id="PTHR11017">
    <property type="entry name" value="LEUCINE-RICH REPEAT-CONTAINING PROTEIN"/>
    <property type="match status" value="1"/>
</dbReference>
<keyword evidence="12" id="KW-1185">Reference proteome</keyword>
<evidence type="ECO:0000256" key="9">
    <source>
        <dbReference type="SAM" id="SignalP"/>
    </source>
</evidence>
<dbReference type="FunCoup" id="M4CAD3">
    <property type="interactions" value="1"/>
</dbReference>
<dbReference type="Pfam" id="PF23282">
    <property type="entry name" value="WHD_ROQ1"/>
    <property type="match status" value="1"/>
</dbReference>
<feature type="domain" description="TIR" evidence="10">
    <location>
        <begin position="16"/>
        <end position="180"/>
    </location>
</feature>
<dbReference type="PRINTS" id="PR00364">
    <property type="entry name" value="DISEASERSIST"/>
</dbReference>
<dbReference type="FunFam" id="1.10.8.430:FF:000002">
    <property type="entry name" value="Disease resistance protein (TIR-NBS-LRR class)"/>
    <property type="match status" value="1"/>
</dbReference>
<sequence length="1359" mass="154770">MMASSSSSSSSLALIWLYHVFLSFRGEDVRKGFLSHVLKEFKSKGINVFIDNEIKRGESVGPELVKAIRHSRVGVVLLSRNYASSSWCLDELVEIMKCREEVGQTVMTIFYNVDPSEVRKQTGDFGKAFDETCVGRTEEVKRAWRQALNDVASIAGYDASNCDNEADLINKVASKVMAVLGFTPSKDFDDFVGIEARIMEIKSKLILQSEEVKVIGIFGPAGIGKTTTARVLYNQLSPYFQFNTFLKNIRGSYEKPCGNDYDLKLNFQKSMLCQIFNKEDIEVRHLGRAQEMLSDKKVLVVLDEGDNWWQLEEMAKQPGWVGPGSIIIITTEDRKLFKALGLGIDHIYEMKYPTSKESLQIFCQYAFGQKSPDQGFESLAREVTWLAGDLPLGLRVMGSYLRGMSRDGWIEALPWLRSTLDREIESTLRFSYNALRDNERTLFLHLACLFAGIKVDRFKRYFANSSLEVNHGLEVLAQKSLIFIEYGLIQMHRLLQQIGREIVKKQSMEEPGRRQFLMDTKEISHVLDEDTDTGNVRGIMLSTSEEIKINKSAFQGLNNLQFLYFNSYTIRTPGGLDCFPAKLIFLHWYSCPLRIWPSKFSCKFLVELIMQYSKFEMLWKGIKPLPCLKILDLSSSQNLKKIPDLSEATSLEVLCLHKCKSLLELTSSVGNATKLYRLDIRGCRNIKDFPNVSDSILELELCETGITEVPPWIESLYRLRKLIMCGCEQLKTVSPNISKLENLEFLHLTNYDLCDAGDHYNEDNEEIYYNENLFAARIEWGPDFKRSWRLRSDLDIHYILQISLPEKALTSSLHLRSFNGMKTIPECIRRLSGLIKLDVKECRRLQALPSLPDSLQFIDAEGCHSLKRIESSFRNPNICLNFFCCYHLNQKARKLIQTSACKYAVLPGEEVPAHFTHRASSGSLTINLTPRPLPSSFRFKACILLSKVYDQPGDNNDDDDDEDDDNEEGQNSLKGMSYSIRGKHNGLTVEGESNQIHIPALYRPSRYNLSPYRPDLSEYREHVYIFEDFFYLTHDCPEAEETTFSELTFEFIVHDKPLKVKGCGVRLLKAPHCILDGKETKDQDSNNESAGGENEENDGDDEDDDHVEDEEGGDGDNNKVVENDDVMPHSSDGKKSAFRFATSSPHLPLCDIKSSAQEQIDYMITEDDDAPLLIADEGIKFFQCLEEVTSENGLSLKMVVSDLSWVFQILTKMEMVRDFVVTWVETSEKLVKATGYGTVILQPVKRLRMVKLWLPFVRETKPLVDSIVTDKDDDGEEDKEEGVRCKIDGEIWQALESSFVSIILALPSSDQAEILTEWLSKNGVYPDLTEAFEVWCYRSKVAKRRLGLLGGEEDRKGMS</sequence>
<dbReference type="Gene3D" id="3.40.50.300">
    <property type="entry name" value="P-loop containing nucleotide triphosphate hydrolases"/>
    <property type="match status" value="1"/>
</dbReference>
<dbReference type="InterPro" id="IPR045344">
    <property type="entry name" value="C-JID"/>
</dbReference>
<feature type="compositionally biased region" description="Acidic residues" evidence="8">
    <location>
        <begin position="1093"/>
        <end position="1114"/>
    </location>
</feature>
<dbReference type="Gene3D" id="1.10.8.430">
    <property type="entry name" value="Helical domain of apoptotic protease-activating factors"/>
    <property type="match status" value="1"/>
</dbReference>